<dbReference type="PANTHER" id="PTHR13800:SF12">
    <property type="entry name" value="TRANSIENT RECEPTOR POTENTIAL CATION CHANNEL SUBFAMILY M MEMBER-LIKE 2"/>
    <property type="match status" value="1"/>
</dbReference>
<organism evidence="2 3">
    <name type="scientific">Coleofasciculus chthonoplastes PCC 7420</name>
    <dbReference type="NCBI Taxonomy" id="118168"/>
    <lineage>
        <taxon>Bacteria</taxon>
        <taxon>Bacillati</taxon>
        <taxon>Cyanobacteriota</taxon>
        <taxon>Cyanophyceae</taxon>
        <taxon>Coleofasciculales</taxon>
        <taxon>Coleofasciculaceae</taxon>
        <taxon>Coleofasciculus</taxon>
    </lineage>
</organism>
<dbReference type="EMBL" id="DS989866">
    <property type="protein sequence ID" value="EDX72247.1"/>
    <property type="molecule type" value="Genomic_DNA"/>
</dbReference>
<dbReference type="OrthoDB" id="582259at2"/>
<dbReference type="eggNOG" id="ENOG502ZC4I">
    <property type="taxonomic scope" value="Bacteria"/>
</dbReference>
<gene>
    <name evidence="2" type="ORF">MC7420_8339</name>
</gene>
<dbReference type="Pfam" id="PF18171">
    <property type="entry name" value="LSDAT_prok"/>
    <property type="match status" value="1"/>
</dbReference>
<evidence type="ECO:0000313" key="2">
    <source>
        <dbReference type="EMBL" id="EDX72247.1"/>
    </source>
</evidence>
<proteinExistence type="predicted"/>
<dbReference type="STRING" id="118168.MC7420_8339"/>
<dbReference type="HOGENOM" id="CLU_075054_0_0_3"/>
<sequence length="244" mass="25407">MKNSCTLTFNNNLSAHVVQVHSPTALAAALHQLGLDQPRPTLALVGGASKISESDKNDLRRIFLEVIAPLAEQLGVVVVDGGTDAGIMQFIGQARTRIRGTFPLLGVAAIGTVILPGVKSMNADAAMLEPNHTHFVLVPGCNWGDESPWLSEIGSHLAKGLPSVTIVVNGGEITWQDVAQSVKAQRPAIVLAGSGRTADKLAAALQGEVTDERATDLVASGLLHAIDVSKDAAALAHLIGQMLS</sequence>
<evidence type="ECO:0000259" key="1">
    <source>
        <dbReference type="Pfam" id="PF18171"/>
    </source>
</evidence>
<keyword evidence="3" id="KW-1185">Reference proteome</keyword>
<dbReference type="PANTHER" id="PTHR13800">
    <property type="entry name" value="TRANSIENT RECEPTOR POTENTIAL CATION CHANNEL, SUBFAMILY M, MEMBER 6"/>
    <property type="match status" value="1"/>
</dbReference>
<dbReference type="Proteomes" id="UP000003835">
    <property type="component" value="Unassembled WGS sequence"/>
</dbReference>
<reference evidence="2 3" key="1">
    <citation type="submission" date="2008-07" db="EMBL/GenBank/DDBJ databases">
        <authorList>
            <person name="Tandeau de Marsac N."/>
            <person name="Ferriera S."/>
            <person name="Johnson J."/>
            <person name="Kravitz S."/>
            <person name="Beeson K."/>
            <person name="Sutton G."/>
            <person name="Rogers Y.-H."/>
            <person name="Friedman R."/>
            <person name="Frazier M."/>
            <person name="Venter J.C."/>
        </authorList>
    </citation>
    <scope>NUCLEOTIDE SEQUENCE [LARGE SCALE GENOMIC DNA]</scope>
    <source>
        <strain evidence="2 3">PCC 7420</strain>
    </source>
</reference>
<dbReference type="RefSeq" id="WP_006104787.1">
    <property type="nucleotide sequence ID" value="NZ_DS989866.1"/>
</dbReference>
<name>B4W0P4_9CYAN</name>
<dbReference type="AlphaFoldDB" id="B4W0P4"/>
<feature type="domain" description="LSDAT prokaryote" evidence="1">
    <location>
        <begin position="39"/>
        <end position="233"/>
    </location>
</feature>
<accession>B4W0P4</accession>
<dbReference type="GO" id="GO:0099604">
    <property type="term" value="F:ligand-gated calcium channel activity"/>
    <property type="evidence" value="ECO:0007669"/>
    <property type="project" value="TreeGrafter"/>
</dbReference>
<dbReference type="InterPro" id="IPR041482">
    <property type="entry name" value="LSDAT_prok"/>
</dbReference>
<protein>
    <recommendedName>
        <fullName evidence="1">LSDAT prokaryote domain-containing protein</fullName>
    </recommendedName>
</protein>
<dbReference type="InterPro" id="IPR050927">
    <property type="entry name" value="TRPM"/>
</dbReference>
<dbReference type="GO" id="GO:0005886">
    <property type="term" value="C:plasma membrane"/>
    <property type="evidence" value="ECO:0007669"/>
    <property type="project" value="TreeGrafter"/>
</dbReference>
<evidence type="ECO:0000313" key="3">
    <source>
        <dbReference type="Proteomes" id="UP000003835"/>
    </source>
</evidence>